<evidence type="ECO:0000256" key="2">
    <source>
        <dbReference type="ARBA" id="ARBA00022723"/>
    </source>
</evidence>
<feature type="domain" description="KNTC1 third ARM-repeats" evidence="9">
    <location>
        <begin position="449"/>
        <end position="527"/>
    </location>
</feature>
<dbReference type="InterPro" id="IPR055403">
    <property type="entry name" value="ARM_KNTC1_1st"/>
</dbReference>
<evidence type="ECO:0000259" key="9">
    <source>
        <dbReference type="Pfam" id="PF24515"/>
    </source>
</evidence>
<sequence length="533" mass="60238">MLNIGPKRKRGRGTSIHNRDVCRGVNLSLKKIDDIRLIESRKSARLVNSDTDFSKLADITIGMEKRKYRDADIPRSDYVKIAGVSECPHHVTNITPRTRSMTMPITITSSKVSPSKLILISPTERSQTPKATTTTNTVRRGGRDGKKCRKIYGLEQRELWCTQCKWKKACARFGANAIESASANHTKNQEETVNFGTRFAFESQEKLFDVVTQATIQGSDSFPSSIRTNTSDENLHLSLDSALHVIRESNPLSFRLTASITFLLESPCSNFLLVGLQNEIRLLHLKTGSFLPSIHTHCPSALIGALFQLHPEEVYKAKTLWLLERLSPWNISIKLEDIEKDFNELKLCFNEIQDKDFVVQTCIKAALPTIKSTKSLLIYAREMIRNNLNELPVDLLVFFPESLPLISEWAYSIIISMESRRGRGWPHSAPSLPVLVATIPTCFVLRQSLKSIKVILKNVIWAKKAVDLGVAPKDAFIQYTRDTEKVINKLVKVTEVSIEDLVQFASSYELEVDEVLVLYAEEQLSQKLQITHK</sequence>
<dbReference type="Pfam" id="PF24515">
    <property type="entry name" value="ARM_KNTC1_3rd"/>
    <property type="match status" value="1"/>
</dbReference>
<comment type="subcellular location">
    <subcellularLocation>
        <location evidence="1">Nucleus</location>
    </subcellularLocation>
</comment>
<reference evidence="11" key="1">
    <citation type="submission" date="2021-02" db="EMBL/GenBank/DDBJ databases">
        <authorList>
            <person name="Bekaert M."/>
        </authorList>
    </citation>
    <scope>NUCLEOTIDE SEQUENCE</scope>
    <source>
        <strain evidence="11">IoA-00</strain>
    </source>
</reference>
<keyword evidence="3" id="KW-0863">Zinc-finger</keyword>
<keyword evidence="4" id="KW-0862">Zinc</keyword>
<keyword evidence="6" id="KW-0238">DNA-binding</keyword>
<dbReference type="GO" id="GO:0005634">
    <property type="term" value="C:nucleus"/>
    <property type="evidence" value="ECO:0007669"/>
    <property type="project" value="UniProtKB-SubCell"/>
</dbReference>
<feature type="domain" description="KNTC1 first ARM-repeats" evidence="10">
    <location>
        <begin position="305"/>
        <end position="388"/>
    </location>
</feature>
<evidence type="ECO:0000313" key="12">
    <source>
        <dbReference type="Proteomes" id="UP000675881"/>
    </source>
</evidence>
<dbReference type="GO" id="GO:0000978">
    <property type="term" value="F:RNA polymerase II cis-regulatory region sequence-specific DNA binding"/>
    <property type="evidence" value="ECO:0007669"/>
    <property type="project" value="TreeGrafter"/>
</dbReference>
<dbReference type="GO" id="GO:0003700">
    <property type="term" value="F:DNA-binding transcription factor activity"/>
    <property type="evidence" value="ECO:0007669"/>
    <property type="project" value="TreeGrafter"/>
</dbReference>
<accession>A0A7R8CPB1</accession>
<evidence type="ECO:0000256" key="6">
    <source>
        <dbReference type="ARBA" id="ARBA00023125"/>
    </source>
</evidence>
<dbReference type="GO" id="GO:0008270">
    <property type="term" value="F:zinc ion binding"/>
    <property type="evidence" value="ECO:0007669"/>
    <property type="project" value="UniProtKB-KW"/>
</dbReference>
<keyword evidence="8" id="KW-0539">Nucleus</keyword>
<dbReference type="GO" id="GO:0006357">
    <property type="term" value="P:regulation of transcription by RNA polymerase II"/>
    <property type="evidence" value="ECO:0007669"/>
    <property type="project" value="TreeGrafter"/>
</dbReference>
<dbReference type="Proteomes" id="UP000675881">
    <property type="component" value="Chromosome 3"/>
</dbReference>
<evidence type="ECO:0000256" key="8">
    <source>
        <dbReference type="ARBA" id="ARBA00023242"/>
    </source>
</evidence>
<evidence type="ECO:0000256" key="5">
    <source>
        <dbReference type="ARBA" id="ARBA00023015"/>
    </source>
</evidence>
<dbReference type="AlphaFoldDB" id="A0A7R8CPB1"/>
<protein>
    <submittedName>
        <fullName evidence="11">(salmon louse) hypothetical protein</fullName>
    </submittedName>
</protein>
<dbReference type="PANTHER" id="PTHR13006">
    <property type="entry name" value="PAPILLOMAVIRUS REGULATORY FACTOR PRF-1"/>
    <property type="match status" value="1"/>
</dbReference>
<keyword evidence="7" id="KW-0804">Transcription</keyword>
<proteinExistence type="predicted"/>
<evidence type="ECO:0000256" key="1">
    <source>
        <dbReference type="ARBA" id="ARBA00004123"/>
    </source>
</evidence>
<dbReference type="PANTHER" id="PTHR13006:SF9">
    <property type="entry name" value="GLUCOSE TRANSPORTER 4 ENHANCER FACTOR, ISOFORM G"/>
    <property type="match status" value="1"/>
</dbReference>
<evidence type="ECO:0000259" key="10">
    <source>
        <dbReference type="Pfam" id="PF24520"/>
    </source>
</evidence>
<evidence type="ECO:0000256" key="4">
    <source>
        <dbReference type="ARBA" id="ARBA00022833"/>
    </source>
</evidence>
<dbReference type="EMBL" id="HG994582">
    <property type="protein sequence ID" value="CAF2884464.1"/>
    <property type="molecule type" value="Genomic_DNA"/>
</dbReference>
<organism evidence="11 12">
    <name type="scientific">Lepeophtheirus salmonis</name>
    <name type="common">Salmon louse</name>
    <name type="synonym">Caligus salmonis</name>
    <dbReference type="NCBI Taxonomy" id="72036"/>
    <lineage>
        <taxon>Eukaryota</taxon>
        <taxon>Metazoa</taxon>
        <taxon>Ecdysozoa</taxon>
        <taxon>Arthropoda</taxon>
        <taxon>Crustacea</taxon>
        <taxon>Multicrustacea</taxon>
        <taxon>Hexanauplia</taxon>
        <taxon>Copepoda</taxon>
        <taxon>Siphonostomatoida</taxon>
        <taxon>Caligidae</taxon>
        <taxon>Lepeophtheirus</taxon>
    </lineage>
</organism>
<keyword evidence="12" id="KW-1185">Reference proteome</keyword>
<gene>
    <name evidence="11" type="ORF">LSAA_7659</name>
</gene>
<name>A0A7R8CPB1_LEPSM</name>
<dbReference type="OrthoDB" id="5950721at2759"/>
<keyword evidence="2" id="KW-0479">Metal-binding</keyword>
<dbReference type="Pfam" id="PF24520">
    <property type="entry name" value="ARM_KNTC1_1st"/>
    <property type="match status" value="1"/>
</dbReference>
<dbReference type="InterPro" id="IPR055405">
    <property type="entry name" value="ARM_KNTC1_3rd"/>
</dbReference>
<evidence type="ECO:0000313" key="11">
    <source>
        <dbReference type="EMBL" id="CAF2884464.1"/>
    </source>
</evidence>
<dbReference type="SMART" id="SM01366">
    <property type="entry name" value="c-clamp"/>
    <property type="match status" value="1"/>
</dbReference>
<evidence type="ECO:0000256" key="3">
    <source>
        <dbReference type="ARBA" id="ARBA00022771"/>
    </source>
</evidence>
<keyword evidence="5" id="KW-0805">Transcription regulation</keyword>
<evidence type="ECO:0000256" key="7">
    <source>
        <dbReference type="ARBA" id="ARBA00023163"/>
    </source>
</evidence>
<dbReference type="InterPro" id="IPR052253">
    <property type="entry name" value="CR1/CR2-DNA-binding_regulator"/>
</dbReference>